<keyword evidence="2" id="KW-1133">Transmembrane helix</keyword>
<feature type="transmembrane region" description="Helical" evidence="2">
    <location>
        <begin position="450"/>
        <end position="468"/>
    </location>
</feature>
<dbReference type="Proteomes" id="UP001591681">
    <property type="component" value="Unassembled WGS sequence"/>
</dbReference>
<evidence type="ECO:0000256" key="2">
    <source>
        <dbReference type="SAM" id="Phobius"/>
    </source>
</evidence>
<comment type="caution">
    <text evidence="3">The sequence shown here is derived from an EMBL/GenBank/DDBJ whole genome shotgun (WGS) entry which is preliminary data.</text>
</comment>
<evidence type="ECO:0000313" key="4">
    <source>
        <dbReference type="Proteomes" id="UP001591681"/>
    </source>
</evidence>
<reference evidence="3 4" key="1">
    <citation type="submission" date="2024-09" db="EMBL/GenBank/DDBJ databases">
        <title>A chromosome-level genome assembly of Gray's grenadier anchovy, Coilia grayii.</title>
        <authorList>
            <person name="Fu Z."/>
        </authorList>
    </citation>
    <scope>NUCLEOTIDE SEQUENCE [LARGE SCALE GENOMIC DNA]</scope>
    <source>
        <strain evidence="3">G4</strain>
        <tissue evidence="3">Muscle</tissue>
    </source>
</reference>
<keyword evidence="2" id="KW-0812">Transmembrane</keyword>
<dbReference type="AlphaFoldDB" id="A0ABD1KJY1"/>
<gene>
    <name evidence="3" type="ORF">ACEWY4_005887</name>
</gene>
<sequence length="504" mass="57149">MEIPIIFKIILLDGTSQRLTLPYFPQSIDELYSHVKSQCAIQCPFKLQFMDTLFGNDFLNLTCITEIENRCTLRIVCLESTSEGGLSESDQDSVSRSPLLHQSPEAAHSSPVSPMSCVPWPAIFHIPSFSYDTDLKLQQADLAFTKNGTLLTDIDPKMKSDILSGLLQEVLKYGVYISGKQREQVVRSLIEKHPCLRERGSDCGFSAWKTSLKDKLSNYRCLLRKIGCPEVTVNSLKHKPEGCRKAALGVKKPKRAEVNFLPDYPVAETQTSLQAIQESLLMDVQIRNNRENIKLKMEKTFALRRQEIIGDMPLVADFKARWPALFDIAEINAEFRRITTVPLQSKFLSQLDLYSEELLKIFQKKGGQVGKKLESVLEGIADCEVDAGRERVLKALCVYMGEEPGDLLQEFEVCMTTPMITMRIPDRRTLFISMGRDRPLIPLLQSLESVPLAFVMLFGLIYALNLSYPQKLSKTFEFFQKVLMEMDVNSSSPKILSLKNRLLK</sequence>
<dbReference type="EMBL" id="JBHFQA010000005">
    <property type="protein sequence ID" value="KAL2099407.1"/>
    <property type="molecule type" value="Genomic_DNA"/>
</dbReference>
<keyword evidence="2" id="KW-0472">Membrane</keyword>
<evidence type="ECO:0000256" key="1">
    <source>
        <dbReference type="SAM" id="MobiDB-lite"/>
    </source>
</evidence>
<name>A0ABD1KJY1_9TELE</name>
<evidence type="ECO:0000313" key="3">
    <source>
        <dbReference type="EMBL" id="KAL2099407.1"/>
    </source>
</evidence>
<organism evidence="3 4">
    <name type="scientific">Coilia grayii</name>
    <name type="common">Gray's grenadier anchovy</name>
    <dbReference type="NCBI Taxonomy" id="363190"/>
    <lineage>
        <taxon>Eukaryota</taxon>
        <taxon>Metazoa</taxon>
        <taxon>Chordata</taxon>
        <taxon>Craniata</taxon>
        <taxon>Vertebrata</taxon>
        <taxon>Euteleostomi</taxon>
        <taxon>Actinopterygii</taxon>
        <taxon>Neopterygii</taxon>
        <taxon>Teleostei</taxon>
        <taxon>Clupei</taxon>
        <taxon>Clupeiformes</taxon>
        <taxon>Clupeoidei</taxon>
        <taxon>Engraulidae</taxon>
        <taxon>Coilinae</taxon>
        <taxon>Coilia</taxon>
    </lineage>
</organism>
<dbReference type="PANTHER" id="PTHR31025:SF27">
    <property type="entry name" value="SI:CH211-193K19.2-RELATED"/>
    <property type="match status" value="1"/>
</dbReference>
<feature type="region of interest" description="Disordered" evidence="1">
    <location>
        <begin position="83"/>
        <end position="113"/>
    </location>
</feature>
<keyword evidence="4" id="KW-1185">Reference proteome</keyword>
<accession>A0ABD1KJY1</accession>
<protein>
    <submittedName>
        <fullName evidence="3">Uncharacterized protein</fullName>
    </submittedName>
</protein>
<proteinExistence type="predicted"/>
<dbReference type="PANTHER" id="PTHR31025">
    <property type="entry name" value="SI:CH211-196P9.1-RELATED"/>
    <property type="match status" value="1"/>
</dbReference>